<reference evidence="3" key="1">
    <citation type="submission" date="2015-11" db="EMBL/GenBank/DDBJ databases">
        <authorList>
            <person name="Varghese N."/>
        </authorList>
    </citation>
    <scope>NUCLEOTIDE SEQUENCE [LARGE SCALE GENOMIC DNA]</scope>
    <source>
        <strain evidence="3">DSM 45899</strain>
    </source>
</reference>
<evidence type="ECO:0000313" key="2">
    <source>
        <dbReference type="EMBL" id="CUU61118.1"/>
    </source>
</evidence>
<proteinExistence type="predicted"/>
<accession>A0A0S4R154</accession>
<dbReference type="Proteomes" id="UP000198802">
    <property type="component" value="Unassembled WGS sequence"/>
</dbReference>
<evidence type="ECO:0000313" key="3">
    <source>
        <dbReference type="Proteomes" id="UP000198802"/>
    </source>
</evidence>
<gene>
    <name evidence="2" type="ORF">Ga0074812_1578</name>
</gene>
<sequence>MNAEHRRQLKGMVADRESQVSSWNDELTWPETTSERKAELDGSIRHLKREITGLRRGLD</sequence>
<feature type="region of interest" description="Disordered" evidence="1">
    <location>
        <begin position="1"/>
        <end position="38"/>
    </location>
</feature>
<protein>
    <submittedName>
        <fullName evidence="2">Uncharacterized protein</fullName>
    </submittedName>
</protein>
<keyword evidence="3" id="KW-1185">Reference proteome</keyword>
<dbReference type="EMBL" id="FAOZ01000057">
    <property type="protein sequence ID" value="CUU61118.1"/>
    <property type="molecule type" value="Genomic_DNA"/>
</dbReference>
<name>A0A0S4R154_9ACTN</name>
<dbReference type="AlphaFoldDB" id="A0A0S4R154"/>
<organism evidence="2 3">
    <name type="scientific">Parafrankia irregularis</name>
    <dbReference type="NCBI Taxonomy" id="795642"/>
    <lineage>
        <taxon>Bacteria</taxon>
        <taxon>Bacillati</taxon>
        <taxon>Actinomycetota</taxon>
        <taxon>Actinomycetes</taxon>
        <taxon>Frankiales</taxon>
        <taxon>Frankiaceae</taxon>
        <taxon>Parafrankia</taxon>
    </lineage>
</organism>
<dbReference type="RefSeq" id="WP_131799655.1">
    <property type="nucleotide sequence ID" value="NZ_FAOZ01000057.1"/>
</dbReference>
<evidence type="ECO:0000256" key="1">
    <source>
        <dbReference type="SAM" id="MobiDB-lite"/>
    </source>
</evidence>